<keyword evidence="1" id="KW-0732">Signal</keyword>
<feature type="chain" id="PRO_5014604394" evidence="1">
    <location>
        <begin position="20"/>
        <end position="89"/>
    </location>
</feature>
<evidence type="ECO:0000313" key="2">
    <source>
        <dbReference type="EMBL" id="MBW74667.1"/>
    </source>
</evidence>
<feature type="signal peptide" evidence="1">
    <location>
        <begin position="1"/>
        <end position="19"/>
    </location>
</feature>
<reference evidence="2" key="1">
    <citation type="submission" date="2018-01" db="EMBL/GenBank/DDBJ databases">
        <title>An insight into the sialome of Amazonian anophelines.</title>
        <authorList>
            <person name="Ribeiro J.M."/>
            <person name="Scarpassa V."/>
            <person name="Calvo E."/>
        </authorList>
    </citation>
    <scope>NUCLEOTIDE SEQUENCE</scope>
</reference>
<organism evidence="2">
    <name type="scientific">Anopheles darlingi</name>
    <name type="common">Mosquito</name>
    <dbReference type="NCBI Taxonomy" id="43151"/>
    <lineage>
        <taxon>Eukaryota</taxon>
        <taxon>Metazoa</taxon>
        <taxon>Ecdysozoa</taxon>
        <taxon>Arthropoda</taxon>
        <taxon>Hexapoda</taxon>
        <taxon>Insecta</taxon>
        <taxon>Pterygota</taxon>
        <taxon>Neoptera</taxon>
        <taxon>Endopterygota</taxon>
        <taxon>Diptera</taxon>
        <taxon>Nematocera</taxon>
        <taxon>Culicoidea</taxon>
        <taxon>Culicidae</taxon>
        <taxon>Anophelinae</taxon>
        <taxon>Anopheles</taxon>
    </lineage>
</organism>
<dbReference type="EMBL" id="GGFL01010489">
    <property type="protein sequence ID" value="MBW74667.1"/>
    <property type="molecule type" value="Transcribed_RNA"/>
</dbReference>
<name>A0A2M4DAU7_ANODA</name>
<accession>A0A2M4DAU7</accession>
<dbReference type="AlphaFoldDB" id="A0A2M4DAU7"/>
<sequence length="89" mass="9795">MKFSCAGLLPILFVVFIEAHRDGFRSLCKQRSQAISFNTTPCKPANSLHVLCASNDCILGSGSSNQHHNLPLQRVHSTLSHLAPSHLMR</sequence>
<protein>
    <submittedName>
        <fullName evidence="2">Putative secreted protein</fullName>
    </submittedName>
</protein>
<proteinExistence type="predicted"/>
<evidence type="ECO:0000256" key="1">
    <source>
        <dbReference type="SAM" id="SignalP"/>
    </source>
</evidence>